<feature type="transmembrane region" description="Helical" evidence="1">
    <location>
        <begin position="64"/>
        <end position="85"/>
    </location>
</feature>
<keyword evidence="1" id="KW-0472">Membrane</keyword>
<keyword evidence="1" id="KW-1133">Transmembrane helix</keyword>
<dbReference type="Pfam" id="PF14007">
    <property type="entry name" value="YtpI"/>
    <property type="match status" value="1"/>
</dbReference>
<keyword evidence="1" id="KW-0812">Transmembrane</keyword>
<proteinExistence type="predicted"/>
<comment type="caution">
    <text evidence="2">The sequence shown here is derived from an EMBL/GenBank/DDBJ whole genome shotgun (WGS) entry which is preliminary data.</text>
</comment>
<dbReference type="EMBL" id="JACEIP010000002">
    <property type="protein sequence ID" value="MBA4541600.1"/>
    <property type="molecule type" value="Genomic_DNA"/>
</dbReference>
<sequence length="103" mass="11911">MQVVGILLICLILITIFGTFFNSILQRRNEGMIKRLYQARMNINMGVMFISIAALQLTLPGSSFLRYFLLFLVIAAGLINLYYGIKYRRYYTEMINKQSEAAQ</sequence>
<feature type="transmembrane region" description="Helical" evidence="1">
    <location>
        <begin position="37"/>
        <end position="58"/>
    </location>
</feature>
<reference evidence="2 3" key="1">
    <citation type="submission" date="2020-07" db="EMBL/GenBank/DDBJ databases">
        <authorList>
            <person name="Feng H."/>
        </authorList>
    </citation>
    <scope>NUCLEOTIDE SEQUENCE [LARGE SCALE GENOMIC DNA]</scope>
    <source>
        <strain evidence="3">s-11</strain>
    </source>
</reference>
<protein>
    <recommendedName>
        <fullName evidence="4">YtpI-like protein</fullName>
    </recommendedName>
</protein>
<keyword evidence="3" id="KW-1185">Reference proteome</keyword>
<evidence type="ECO:0000313" key="3">
    <source>
        <dbReference type="Proteomes" id="UP000530514"/>
    </source>
</evidence>
<evidence type="ECO:0000256" key="1">
    <source>
        <dbReference type="SAM" id="Phobius"/>
    </source>
</evidence>
<dbReference type="OrthoDB" id="2990512at2"/>
<feature type="transmembrane region" description="Helical" evidence="1">
    <location>
        <begin position="6"/>
        <end position="25"/>
    </location>
</feature>
<dbReference type="Proteomes" id="UP000530514">
    <property type="component" value="Unassembled WGS sequence"/>
</dbReference>
<evidence type="ECO:0008006" key="4">
    <source>
        <dbReference type="Google" id="ProtNLM"/>
    </source>
</evidence>
<organism evidence="2 3">
    <name type="scientific">Thermoactinomyces daqus</name>
    <dbReference type="NCBI Taxonomy" id="1329516"/>
    <lineage>
        <taxon>Bacteria</taxon>
        <taxon>Bacillati</taxon>
        <taxon>Bacillota</taxon>
        <taxon>Bacilli</taxon>
        <taxon>Bacillales</taxon>
        <taxon>Thermoactinomycetaceae</taxon>
        <taxon>Thermoactinomyces</taxon>
    </lineage>
</organism>
<gene>
    <name evidence="2" type="ORF">H1164_01595</name>
</gene>
<accession>A0A7W1X7P7</accession>
<dbReference type="AlphaFoldDB" id="A0A7W1X7P7"/>
<name>A0A7W1X7P7_9BACL</name>
<evidence type="ECO:0000313" key="2">
    <source>
        <dbReference type="EMBL" id="MBA4541600.1"/>
    </source>
</evidence>
<dbReference type="RefSeq" id="WP_033101099.1">
    <property type="nucleotide sequence ID" value="NZ_JACEIP010000002.1"/>
</dbReference>
<dbReference type="InterPro" id="IPR025618">
    <property type="entry name" value="YtpI"/>
</dbReference>